<protein>
    <submittedName>
        <fullName evidence="2">Uncharacterized protein</fullName>
    </submittedName>
</protein>
<feature type="region of interest" description="Disordered" evidence="1">
    <location>
        <begin position="82"/>
        <end position="118"/>
    </location>
</feature>
<name>A0A553PBL8_TIGCA</name>
<organism evidence="2 3">
    <name type="scientific">Tigriopus californicus</name>
    <name type="common">Marine copepod</name>
    <dbReference type="NCBI Taxonomy" id="6832"/>
    <lineage>
        <taxon>Eukaryota</taxon>
        <taxon>Metazoa</taxon>
        <taxon>Ecdysozoa</taxon>
        <taxon>Arthropoda</taxon>
        <taxon>Crustacea</taxon>
        <taxon>Multicrustacea</taxon>
        <taxon>Hexanauplia</taxon>
        <taxon>Copepoda</taxon>
        <taxon>Harpacticoida</taxon>
        <taxon>Harpacticidae</taxon>
        <taxon>Tigriopus</taxon>
    </lineage>
</organism>
<dbReference type="AlphaFoldDB" id="A0A553PBL8"/>
<evidence type="ECO:0000313" key="3">
    <source>
        <dbReference type="Proteomes" id="UP000318571"/>
    </source>
</evidence>
<feature type="compositionally biased region" description="Polar residues" evidence="1">
    <location>
        <begin position="108"/>
        <end position="118"/>
    </location>
</feature>
<sequence>MELSTLPEHVVVETTEHKCLQSHFLFFYNEAMQLKTQLEETRSQLQIQAKRQRRPIRDRKLRKDLDDSKAAEIRVLQQIKKLQEQQQSLNSSHDPDSGDTKVKKKAKSGSSHGQIGFN</sequence>
<reference evidence="2 3" key="1">
    <citation type="journal article" date="2018" name="Nat. Ecol. Evol.">
        <title>Genomic signatures of mitonuclear coevolution across populations of Tigriopus californicus.</title>
        <authorList>
            <person name="Barreto F.S."/>
            <person name="Watson E.T."/>
            <person name="Lima T.G."/>
            <person name="Willett C.S."/>
            <person name="Edmands S."/>
            <person name="Li W."/>
            <person name="Burton R.S."/>
        </authorList>
    </citation>
    <scope>NUCLEOTIDE SEQUENCE [LARGE SCALE GENOMIC DNA]</scope>
    <source>
        <strain evidence="2 3">San Diego</strain>
    </source>
</reference>
<evidence type="ECO:0000313" key="2">
    <source>
        <dbReference type="EMBL" id="TRY75078.1"/>
    </source>
</evidence>
<accession>A0A553PBL8</accession>
<evidence type="ECO:0000256" key="1">
    <source>
        <dbReference type="SAM" id="MobiDB-lite"/>
    </source>
</evidence>
<dbReference type="EMBL" id="VCGU01000005">
    <property type="protein sequence ID" value="TRY75078.1"/>
    <property type="molecule type" value="Genomic_DNA"/>
</dbReference>
<keyword evidence="3" id="KW-1185">Reference proteome</keyword>
<dbReference type="STRING" id="6832.A0A553PBL8"/>
<proteinExistence type="predicted"/>
<dbReference type="Proteomes" id="UP000318571">
    <property type="component" value="Chromosome 2"/>
</dbReference>
<comment type="caution">
    <text evidence="2">The sequence shown here is derived from an EMBL/GenBank/DDBJ whole genome shotgun (WGS) entry which is preliminary data.</text>
</comment>
<feature type="compositionally biased region" description="Basic residues" evidence="1">
    <location>
        <begin position="50"/>
        <end position="60"/>
    </location>
</feature>
<gene>
    <name evidence="2" type="ORF">TCAL_17364</name>
</gene>
<feature type="region of interest" description="Disordered" evidence="1">
    <location>
        <begin position="46"/>
        <end position="67"/>
    </location>
</feature>